<dbReference type="PANTHER" id="PTHR12356">
    <property type="entry name" value="NUCLEAR MOVEMENT PROTEIN NUDC"/>
    <property type="match status" value="1"/>
</dbReference>
<name>A0A834YGU7_TETSI</name>
<dbReference type="Gene3D" id="2.60.40.790">
    <property type="match status" value="1"/>
</dbReference>
<evidence type="ECO:0000256" key="3">
    <source>
        <dbReference type="ARBA" id="ARBA00053226"/>
    </source>
</evidence>
<dbReference type="AlphaFoldDB" id="A0A834YGU7"/>
<dbReference type="PANTHER" id="PTHR12356:SF3">
    <property type="entry name" value="NUCLEAR MIGRATION PROTEIN NUDC"/>
    <property type="match status" value="1"/>
</dbReference>
<accession>A0A834YGU7</accession>
<gene>
    <name evidence="6" type="ORF">HHK36_027515</name>
</gene>
<dbReference type="InterPro" id="IPR008978">
    <property type="entry name" value="HSP20-like_chaperone"/>
</dbReference>
<dbReference type="GO" id="GO:0005737">
    <property type="term" value="C:cytoplasm"/>
    <property type="evidence" value="ECO:0007669"/>
    <property type="project" value="TreeGrafter"/>
</dbReference>
<feature type="compositionally biased region" description="Acidic residues" evidence="4">
    <location>
        <begin position="1"/>
        <end position="11"/>
    </location>
</feature>
<dbReference type="OrthoDB" id="416217at2759"/>
<organism evidence="6 7">
    <name type="scientific">Tetracentron sinense</name>
    <name type="common">Spur-leaf</name>
    <dbReference type="NCBI Taxonomy" id="13715"/>
    <lineage>
        <taxon>Eukaryota</taxon>
        <taxon>Viridiplantae</taxon>
        <taxon>Streptophyta</taxon>
        <taxon>Embryophyta</taxon>
        <taxon>Tracheophyta</taxon>
        <taxon>Spermatophyta</taxon>
        <taxon>Magnoliopsida</taxon>
        <taxon>Trochodendrales</taxon>
        <taxon>Trochodendraceae</taxon>
        <taxon>Tetracentron</taxon>
    </lineage>
</organism>
<keyword evidence="2" id="KW-0963">Cytoplasm</keyword>
<comment type="caution">
    <text evidence="6">The sequence shown here is derived from an EMBL/GenBank/DDBJ whole genome shotgun (WGS) entry which is preliminary data.</text>
</comment>
<dbReference type="Pfam" id="PF04969">
    <property type="entry name" value="CS"/>
    <property type="match status" value="1"/>
</dbReference>
<dbReference type="GO" id="GO:0006457">
    <property type="term" value="P:protein folding"/>
    <property type="evidence" value="ECO:0007669"/>
    <property type="project" value="TreeGrafter"/>
</dbReference>
<feature type="compositionally biased region" description="Basic and acidic residues" evidence="4">
    <location>
        <begin position="67"/>
        <end position="96"/>
    </location>
</feature>
<dbReference type="InterPro" id="IPR007052">
    <property type="entry name" value="CS_dom"/>
</dbReference>
<keyword evidence="7" id="KW-1185">Reference proteome</keyword>
<dbReference type="InterPro" id="IPR037898">
    <property type="entry name" value="NudC_fam"/>
</dbReference>
<evidence type="ECO:0000313" key="6">
    <source>
        <dbReference type="EMBL" id="KAF8380045.1"/>
    </source>
</evidence>
<evidence type="ECO:0000313" key="7">
    <source>
        <dbReference type="Proteomes" id="UP000655225"/>
    </source>
</evidence>
<evidence type="ECO:0000256" key="2">
    <source>
        <dbReference type="ARBA" id="ARBA00022490"/>
    </source>
</evidence>
<comment type="subcellular location">
    <subcellularLocation>
        <location evidence="1">Cytoplasmic granule</location>
    </subcellularLocation>
</comment>
<proteinExistence type="predicted"/>
<sequence length="369" mass="41655">MAIISDIEEEEQQKNSSSQSKTFTATLDPQNPKRFLETVFAFVHRETNLFTDKAAEKEILSLISAIKQKDAEEKKRAKEKDLEDAGKAEKRLKETEISAPVGAKEVKAEEPKKTTVPSKESKPEKEEGTSSEAKQGVVVHAHVPTTIRFTDWKDGQRERAGARSDVTSNEQSPIADYLRVAEQKSQISSSSTTHSVQSLVPNKGNGMDLEKYSWTQTLQEVTVNIPVPLGTKSRFVTCDTKKNHLKVGLKGQPPIIDGELFQSVKVDDCFWSIEDGEFISILLTKHNQMEWWKSLVKGDPEIDTQKVEPENSKLSDLDPETRQTVEKMMFDQRQKSMGLPSSDEIQKQDILKKFMSEHPEMDFSRAKIS</sequence>
<evidence type="ECO:0000256" key="4">
    <source>
        <dbReference type="SAM" id="MobiDB-lite"/>
    </source>
</evidence>
<dbReference type="GO" id="GO:0051082">
    <property type="term" value="F:unfolded protein binding"/>
    <property type="evidence" value="ECO:0007669"/>
    <property type="project" value="TreeGrafter"/>
</dbReference>
<reference evidence="6 7" key="1">
    <citation type="submission" date="2020-04" db="EMBL/GenBank/DDBJ databases">
        <title>Plant Genome Project.</title>
        <authorList>
            <person name="Zhang R.-G."/>
        </authorList>
    </citation>
    <scope>NUCLEOTIDE SEQUENCE [LARGE SCALE GENOMIC DNA]</scope>
    <source>
        <strain evidence="6">YNK0</strain>
        <tissue evidence="6">Leaf</tissue>
    </source>
</reference>
<comment type="function">
    <text evidence="3">Small heat shock protein required for the establishment of auxin gradients and for patterning of the apical domain of the embryo. Involved in the specification of the cotyledon primordia. Also required for normal inflorescence and floral meristem function, normal developmental patterning and thermotolerance. Acts as a molecular chaperone.</text>
</comment>
<feature type="domain" description="CS" evidence="5">
    <location>
        <begin position="207"/>
        <end position="296"/>
    </location>
</feature>
<protein>
    <recommendedName>
        <fullName evidence="5">CS domain-containing protein</fullName>
    </recommendedName>
</protein>
<feature type="compositionally biased region" description="Basic and acidic residues" evidence="4">
    <location>
        <begin position="104"/>
        <end position="128"/>
    </location>
</feature>
<dbReference type="FunFam" id="2.60.40.790:FF:000001">
    <property type="entry name" value="Nuclear migration protein nudC"/>
    <property type="match status" value="1"/>
</dbReference>
<dbReference type="CDD" id="cd06467">
    <property type="entry name" value="p23_NUDC_like"/>
    <property type="match status" value="1"/>
</dbReference>
<dbReference type="SUPFAM" id="SSF49764">
    <property type="entry name" value="HSP20-like chaperones"/>
    <property type="match status" value="1"/>
</dbReference>
<evidence type="ECO:0000256" key="1">
    <source>
        <dbReference type="ARBA" id="ARBA00004463"/>
    </source>
</evidence>
<feature type="region of interest" description="Disordered" evidence="4">
    <location>
        <begin position="1"/>
        <end position="29"/>
    </location>
</feature>
<dbReference type="Proteomes" id="UP000655225">
    <property type="component" value="Unassembled WGS sequence"/>
</dbReference>
<feature type="region of interest" description="Disordered" evidence="4">
    <location>
        <begin position="65"/>
        <end position="135"/>
    </location>
</feature>
<dbReference type="PROSITE" id="PS51203">
    <property type="entry name" value="CS"/>
    <property type="match status" value="1"/>
</dbReference>
<dbReference type="EMBL" id="JABCRI010000021">
    <property type="protein sequence ID" value="KAF8380045.1"/>
    <property type="molecule type" value="Genomic_DNA"/>
</dbReference>
<evidence type="ECO:0000259" key="5">
    <source>
        <dbReference type="PROSITE" id="PS51203"/>
    </source>
</evidence>
<dbReference type="OMA" id="DMERYSW"/>